<dbReference type="eggNOG" id="COG3118">
    <property type="taxonomic scope" value="Bacteria"/>
</dbReference>
<dbReference type="AlphaFoldDB" id="H5TFE2"/>
<dbReference type="CDD" id="cd02956">
    <property type="entry name" value="ybbN"/>
    <property type="match status" value="1"/>
</dbReference>
<dbReference type="SUPFAM" id="SSF48452">
    <property type="entry name" value="TPR-like"/>
    <property type="match status" value="1"/>
</dbReference>
<dbReference type="InterPro" id="IPR011990">
    <property type="entry name" value="TPR-like_helical_dom_sf"/>
</dbReference>
<reference evidence="2 3" key="1">
    <citation type="journal article" date="2012" name="J. Bacteriol.">
        <title>Genome sequence of proteorhodopsin-containing sea ice bacterium Glaciecola punicea ACAM 611T.</title>
        <authorList>
            <person name="Qin Q.-L."/>
            <person name="Xie B.-B."/>
            <person name="Shu Y.-L."/>
            <person name="Rong J.-C."/>
            <person name="Zhao D.-L."/>
            <person name="Zhang X.-Y."/>
            <person name="Chen X.-L."/>
            <person name="Zhou B.-C."/>
            <person name="Zhanga Y.-Z."/>
        </authorList>
    </citation>
    <scope>NUCLEOTIDE SEQUENCE [LARGE SCALE GENOMIC DNA]</scope>
    <source>
        <strain evidence="2 3">ACAM 611</strain>
    </source>
</reference>
<proteinExistence type="predicted"/>
<dbReference type="InterPro" id="IPR036249">
    <property type="entry name" value="Thioredoxin-like_sf"/>
</dbReference>
<dbReference type="STRING" id="56804.BAE46_02405"/>
<dbReference type="PANTHER" id="PTHR45663:SF11">
    <property type="entry name" value="GEO12009P1"/>
    <property type="match status" value="1"/>
</dbReference>
<dbReference type="GO" id="GO:0005737">
    <property type="term" value="C:cytoplasm"/>
    <property type="evidence" value="ECO:0007669"/>
    <property type="project" value="TreeGrafter"/>
</dbReference>
<dbReference type="OrthoDB" id="9790390at2"/>
<dbReference type="GO" id="GO:0015035">
    <property type="term" value="F:protein-disulfide reductase activity"/>
    <property type="evidence" value="ECO:0007669"/>
    <property type="project" value="TreeGrafter"/>
</dbReference>
<dbReference type="InterPro" id="IPR013766">
    <property type="entry name" value="Thioredoxin_domain"/>
</dbReference>
<dbReference type="RefSeq" id="WP_006007389.1">
    <property type="nucleotide sequence ID" value="NZ_BAET01000033.1"/>
</dbReference>
<dbReference type="GO" id="GO:0006950">
    <property type="term" value="P:response to stress"/>
    <property type="evidence" value="ECO:0007669"/>
    <property type="project" value="UniProtKB-ARBA"/>
</dbReference>
<dbReference type="SUPFAM" id="SSF52833">
    <property type="entry name" value="Thioredoxin-like"/>
    <property type="match status" value="1"/>
</dbReference>
<dbReference type="PANTHER" id="PTHR45663">
    <property type="entry name" value="GEO12009P1"/>
    <property type="match status" value="1"/>
</dbReference>
<evidence type="ECO:0000259" key="1">
    <source>
        <dbReference type="PROSITE" id="PS51352"/>
    </source>
</evidence>
<comment type="caution">
    <text evidence="2">The sequence shown here is derived from an EMBL/GenBank/DDBJ whole genome shotgun (WGS) entry which is preliminary data.</text>
</comment>
<dbReference type="Gene3D" id="1.25.40.10">
    <property type="entry name" value="Tetratricopeptide repeat domain"/>
    <property type="match status" value="2"/>
</dbReference>
<evidence type="ECO:0000313" key="3">
    <source>
        <dbReference type="Proteomes" id="UP000053586"/>
    </source>
</evidence>
<feature type="domain" description="Thioredoxin" evidence="1">
    <location>
        <begin position="1"/>
        <end position="112"/>
    </location>
</feature>
<evidence type="ECO:0000313" key="2">
    <source>
        <dbReference type="EMBL" id="GAB56822.1"/>
    </source>
</evidence>
<dbReference type="Pfam" id="PF00085">
    <property type="entry name" value="Thioredoxin"/>
    <property type="match status" value="1"/>
</dbReference>
<dbReference type="Proteomes" id="UP000053586">
    <property type="component" value="Unassembled WGS sequence"/>
</dbReference>
<dbReference type="PROSITE" id="PS51352">
    <property type="entry name" value="THIOREDOXIN_2"/>
    <property type="match status" value="1"/>
</dbReference>
<dbReference type="Pfam" id="PF14561">
    <property type="entry name" value="TPR_20"/>
    <property type="match status" value="1"/>
</dbReference>
<keyword evidence="3" id="KW-1185">Reference proteome</keyword>
<reference evidence="2 3" key="2">
    <citation type="journal article" date="2017" name="Antonie Van Leeuwenhoek">
        <title>Rhizobium rhizosphaerae sp. nov., a novel species isolated from rice rhizosphere.</title>
        <authorList>
            <person name="Zhao J.J."/>
            <person name="Zhang J."/>
            <person name="Zhang R.J."/>
            <person name="Zhang C.W."/>
            <person name="Yin H.Q."/>
            <person name="Zhang X.X."/>
        </authorList>
    </citation>
    <scope>NUCLEOTIDE SEQUENCE [LARGE SCALE GENOMIC DNA]</scope>
    <source>
        <strain evidence="2 3">ACAM 611</strain>
    </source>
</reference>
<protein>
    <submittedName>
        <fullName evidence="2">Thioredoxin domain-containing protein</fullName>
    </submittedName>
</protein>
<name>H5TFE2_9ALTE</name>
<accession>H5TFE2</accession>
<dbReference type="Gene3D" id="3.40.30.10">
    <property type="entry name" value="Glutaredoxin"/>
    <property type="match status" value="1"/>
</dbReference>
<organism evidence="2 3">
    <name type="scientific">Glaciecola punicea ACAM 611</name>
    <dbReference type="NCBI Taxonomy" id="1121923"/>
    <lineage>
        <taxon>Bacteria</taxon>
        <taxon>Pseudomonadati</taxon>
        <taxon>Pseudomonadota</taxon>
        <taxon>Gammaproteobacteria</taxon>
        <taxon>Alteromonadales</taxon>
        <taxon>Alteromonadaceae</taxon>
        <taxon>Glaciecola</taxon>
    </lineage>
</organism>
<dbReference type="EMBL" id="BAET01000033">
    <property type="protein sequence ID" value="GAB56822.1"/>
    <property type="molecule type" value="Genomic_DNA"/>
</dbReference>
<gene>
    <name evidence="2" type="ORF">GPUN_2708</name>
</gene>
<dbReference type="Pfam" id="PF14559">
    <property type="entry name" value="TPR_19"/>
    <property type="match status" value="1"/>
</dbReference>
<sequence length="282" mass="31163">MNQNTVALTLENFRPVMVEQSALKLVVVYFWAQRDEPSVAQLEVIKRFVSQYPDEIFLASVNCDEQAEIVQQFGVKGLPTTILVKDGQPVDGFSGPQDEAQLKVTFAEYLPKPEDELFSKAKELIAQADYQGAFTFLKQAHDIDATRADITIMYADACVETGTLAQAKALIGCVGLVDQNGDYQAVLGKIKLAEKAAESPQLLELQEKHAQSPDDLGIKVELAVQLQQAHQPEQALSLLLEVVKKDLSFGDAKKTMLDMINALADGDPIKAAYRRKLYSLLY</sequence>